<dbReference type="GO" id="GO:0005886">
    <property type="term" value="C:plasma membrane"/>
    <property type="evidence" value="ECO:0007669"/>
    <property type="project" value="UniProtKB-SubCell"/>
</dbReference>
<dbReference type="InterPro" id="IPR050250">
    <property type="entry name" value="Macrolide_Exporter_MacB"/>
</dbReference>
<feature type="transmembrane region" description="Helical" evidence="6">
    <location>
        <begin position="735"/>
        <end position="754"/>
    </location>
</feature>
<dbReference type="RefSeq" id="WP_073136575.1">
    <property type="nucleotide sequence ID" value="NZ_FQWQ01000002.1"/>
</dbReference>
<keyword evidence="5 6" id="KW-0472">Membrane</keyword>
<accession>A0A1M5RUX1</accession>
<evidence type="ECO:0000259" key="7">
    <source>
        <dbReference type="Pfam" id="PF02687"/>
    </source>
</evidence>
<dbReference type="PANTHER" id="PTHR30572:SF18">
    <property type="entry name" value="ABC-TYPE MACROLIDE FAMILY EXPORT SYSTEM PERMEASE COMPONENT 2"/>
    <property type="match status" value="1"/>
</dbReference>
<feature type="transmembrane region" description="Helical" evidence="6">
    <location>
        <begin position="297"/>
        <end position="319"/>
    </location>
</feature>
<dbReference type="PANTHER" id="PTHR30572">
    <property type="entry name" value="MEMBRANE COMPONENT OF TRANSPORTER-RELATED"/>
    <property type="match status" value="1"/>
</dbReference>
<dbReference type="OrthoDB" id="5933722at2"/>
<feature type="transmembrane region" description="Helical" evidence="6">
    <location>
        <begin position="352"/>
        <end position="371"/>
    </location>
</feature>
<dbReference type="InterPro" id="IPR025857">
    <property type="entry name" value="MacB_PCD"/>
</dbReference>
<evidence type="ECO:0000256" key="1">
    <source>
        <dbReference type="ARBA" id="ARBA00004651"/>
    </source>
</evidence>
<dbReference type="AlphaFoldDB" id="A0A1M5RUX1"/>
<proteinExistence type="predicted"/>
<evidence type="ECO:0000256" key="2">
    <source>
        <dbReference type="ARBA" id="ARBA00022475"/>
    </source>
</evidence>
<keyword evidence="4 6" id="KW-1133">Transmembrane helix</keyword>
<feature type="transmembrane region" description="Helical" evidence="6">
    <location>
        <begin position="766"/>
        <end position="789"/>
    </location>
</feature>
<dbReference type="STRING" id="947013.SAMN04488109_3593"/>
<feature type="domain" description="ABC3 transporter permease C-terminal" evidence="7">
    <location>
        <begin position="303"/>
        <end position="420"/>
    </location>
</feature>
<evidence type="ECO:0000313" key="10">
    <source>
        <dbReference type="Proteomes" id="UP000184212"/>
    </source>
</evidence>
<evidence type="ECO:0000256" key="3">
    <source>
        <dbReference type="ARBA" id="ARBA00022692"/>
    </source>
</evidence>
<evidence type="ECO:0000256" key="5">
    <source>
        <dbReference type="ARBA" id="ARBA00023136"/>
    </source>
</evidence>
<feature type="domain" description="ABC3 transporter permease C-terminal" evidence="7">
    <location>
        <begin position="686"/>
        <end position="799"/>
    </location>
</feature>
<dbReference type="EMBL" id="FQWQ01000002">
    <property type="protein sequence ID" value="SHH30036.1"/>
    <property type="molecule type" value="Genomic_DNA"/>
</dbReference>
<keyword evidence="10" id="KW-1185">Reference proteome</keyword>
<protein>
    <submittedName>
        <fullName evidence="9">Putative ABC transport system permease protein</fullName>
    </submittedName>
</protein>
<keyword evidence="3 6" id="KW-0812">Transmembrane</keyword>
<reference evidence="9 10" key="1">
    <citation type="submission" date="2016-11" db="EMBL/GenBank/DDBJ databases">
        <authorList>
            <person name="Jaros S."/>
            <person name="Januszkiewicz K."/>
            <person name="Wedrychowicz H."/>
        </authorList>
    </citation>
    <scope>NUCLEOTIDE SEQUENCE [LARGE SCALE GENOMIC DNA]</scope>
    <source>
        <strain evidence="9 10">DSM 24574</strain>
    </source>
</reference>
<sequence>MVKNYLKIVIRFMLRHKGFSLINIAGLTIGITSTLLIILYIRDELRYDTFHPDAAGIYRLGFSGALEGRSFSSTQTGSPVADVLRKEIPGVDGTLRMACWATFPVRYKDRAFTEPKLLLVDENFFRFFHFNLIEGNPDSVLRGERKIVITESAARRYFDYKGRGDKTPIGKILALAQGYNAHVSGIAEDPPLNSHFHFTMLLSLSSWDEANSRDWLTRRLVTYFKLKPGAPADEAMSRLNGLTEKKVGHELGHQNHSDWVAFSSRGNRLHFFAQPLLDIHLHSQLGDEIEPNSDIQYIYIFGSVALLVTVLACINFMNLSTARSATRAREVGVRKVIGAPYRNLVGQFLVESFSYVIVAVFISLFMVMVSLPVFNYFTNKGLTLDSLFTPVFLGGLLIFVAMVGLLAGSYPAYYLARFNPVEVLTGKMRSPRKPFSLRNLLVIFQFFISTVLIVSTIVVYQQLRFIQGANIGFDKANVINLLHTKNLRDNGVAFKRALMEYPEISSASYANRLPPQVDWQSVFKPVDSDNEYLLALYEMDADHLETMRYTMVKGRFFSAQIPGDSNAIILNQTAAKKLGWEEFKGKKLVTNYDHDGRQREVIGIIQDFNFQSLKEPLQPLAVVLGPEPNWEMAIRITKGNAEEKLALIQSFWKKYAPDAPFEYEFLDWNFEAKQQAEKRLGMIFTVFTSLAIFIACLGLLGLATFKAEQATKEIGIRKVMGATVGDMVLMINKDFLKLVVTANLLAWPVAGWAMHRWLDQFAFRIAFPWSAFLIAGGITLVIAFVSVSFQAVKAASGNPVKSLRNE</sequence>
<feature type="domain" description="MacB-like periplasmic core" evidence="8">
    <location>
        <begin position="20"/>
        <end position="240"/>
    </location>
</feature>
<gene>
    <name evidence="9" type="ORF">SAMN04488109_3593</name>
</gene>
<dbReference type="Pfam" id="PF12704">
    <property type="entry name" value="MacB_PCD"/>
    <property type="match status" value="1"/>
</dbReference>
<feature type="transmembrane region" description="Helical" evidence="6">
    <location>
        <begin position="437"/>
        <end position="460"/>
    </location>
</feature>
<comment type="subcellular location">
    <subcellularLocation>
        <location evidence="1">Cell membrane</location>
        <topology evidence="1">Multi-pass membrane protein</topology>
    </subcellularLocation>
</comment>
<evidence type="ECO:0000256" key="4">
    <source>
        <dbReference type="ARBA" id="ARBA00022989"/>
    </source>
</evidence>
<evidence type="ECO:0000313" key="9">
    <source>
        <dbReference type="EMBL" id="SHH30036.1"/>
    </source>
</evidence>
<feature type="transmembrane region" description="Helical" evidence="6">
    <location>
        <begin position="391"/>
        <end position="416"/>
    </location>
</feature>
<feature type="transmembrane region" description="Helical" evidence="6">
    <location>
        <begin position="680"/>
        <end position="702"/>
    </location>
</feature>
<organism evidence="9 10">
    <name type="scientific">Chryseolinea serpens</name>
    <dbReference type="NCBI Taxonomy" id="947013"/>
    <lineage>
        <taxon>Bacteria</taxon>
        <taxon>Pseudomonadati</taxon>
        <taxon>Bacteroidota</taxon>
        <taxon>Cytophagia</taxon>
        <taxon>Cytophagales</taxon>
        <taxon>Fulvivirgaceae</taxon>
        <taxon>Chryseolinea</taxon>
    </lineage>
</organism>
<feature type="transmembrane region" description="Helical" evidence="6">
    <location>
        <begin position="21"/>
        <end position="41"/>
    </location>
</feature>
<dbReference type="GO" id="GO:0022857">
    <property type="term" value="F:transmembrane transporter activity"/>
    <property type="evidence" value="ECO:0007669"/>
    <property type="project" value="TreeGrafter"/>
</dbReference>
<dbReference type="InterPro" id="IPR003838">
    <property type="entry name" value="ABC3_permease_C"/>
</dbReference>
<name>A0A1M5RUX1_9BACT</name>
<evidence type="ECO:0000259" key="8">
    <source>
        <dbReference type="Pfam" id="PF12704"/>
    </source>
</evidence>
<dbReference type="Pfam" id="PF02687">
    <property type="entry name" value="FtsX"/>
    <property type="match status" value="2"/>
</dbReference>
<dbReference type="Proteomes" id="UP000184212">
    <property type="component" value="Unassembled WGS sequence"/>
</dbReference>
<keyword evidence="2" id="KW-1003">Cell membrane</keyword>
<evidence type="ECO:0000256" key="6">
    <source>
        <dbReference type="SAM" id="Phobius"/>
    </source>
</evidence>